<dbReference type="SUPFAM" id="SSF82171">
    <property type="entry name" value="DPP6 N-terminal domain-like"/>
    <property type="match status" value="1"/>
</dbReference>
<comment type="caution">
    <text evidence="2">The sequence shown here is derived from an EMBL/GenBank/DDBJ whole genome shotgun (WGS) entry which is preliminary data.</text>
</comment>
<feature type="region of interest" description="Disordered" evidence="1">
    <location>
        <begin position="1"/>
        <end position="29"/>
    </location>
</feature>
<dbReference type="Proteomes" id="UP001497623">
    <property type="component" value="Unassembled WGS sequence"/>
</dbReference>
<accession>A0AAV2R0Z8</accession>
<dbReference type="Pfam" id="PF09737">
    <property type="entry name" value="Det1"/>
    <property type="match status" value="1"/>
</dbReference>
<dbReference type="GO" id="GO:1990756">
    <property type="term" value="F:ubiquitin-like ligase-substrate adaptor activity"/>
    <property type="evidence" value="ECO:0007669"/>
    <property type="project" value="TreeGrafter"/>
</dbReference>
<dbReference type="GO" id="GO:0031625">
    <property type="term" value="F:ubiquitin protein ligase binding"/>
    <property type="evidence" value="ECO:0007669"/>
    <property type="project" value="TreeGrafter"/>
</dbReference>
<feature type="compositionally biased region" description="Polar residues" evidence="1">
    <location>
        <begin position="1"/>
        <end position="10"/>
    </location>
</feature>
<dbReference type="PANTHER" id="PTHR13374">
    <property type="entry name" value="DET1 HOMOLOG DE-ETIOLATED-1 HOMOLOG"/>
    <property type="match status" value="1"/>
</dbReference>
<feature type="compositionally biased region" description="Basic and acidic residues" evidence="1">
    <location>
        <begin position="11"/>
        <end position="28"/>
    </location>
</feature>
<organism evidence="2 3">
    <name type="scientific">Meganyctiphanes norvegica</name>
    <name type="common">Northern krill</name>
    <name type="synonym">Thysanopoda norvegica</name>
    <dbReference type="NCBI Taxonomy" id="48144"/>
    <lineage>
        <taxon>Eukaryota</taxon>
        <taxon>Metazoa</taxon>
        <taxon>Ecdysozoa</taxon>
        <taxon>Arthropoda</taxon>
        <taxon>Crustacea</taxon>
        <taxon>Multicrustacea</taxon>
        <taxon>Malacostraca</taxon>
        <taxon>Eumalacostraca</taxon>
        <taxon>Eucarida</taxon>
        <taxon>Euphausiacea</taxon>
        <taxon>Euphausiidae</taxon>
        <taxon>Meganyctiphanes</taxon>
    </lineage>
</organism>
<gene>
    <name evidence="2" type="ORF">MNOR_LOCUS19536</name>
</gene>
<dbReference type="GO" id="GO:0032436">
    <property type="term" value="P:positive regulation of proteasomal ubiquitin-dependent protein catabolic process"/>
    <property type="evidence" value="ECO:0007669"/>
    <property type="project" value="TreeGrafter"/>
</dbReference>
<sequence>MENDTLISDYSNDKCKMEEDKNVEEDKNWSSLSNHSTAFGGPGIQVQKIPPQNLAVRLFHREIHLHPKQHTHSQRAFYQNITPNFTVTNVMKPPCFLRKFSPDGRFLIAFSSDQTSIEIYKYRGPSACADMLRWCKGRVLSDSRSDEGGCHEIRSKIFDRFFKLKHTVNVATNSEQLNRECSLFTDDGRYVIVGSASVDDSNNDDHNDVLSNNESVTPNHRCPLEDYTLHIVDIEMGRLCDSRNFKHDKIFLSHNQGLYLYRQTMAVLSVKHQTIHVFQITEDGTFVDVRAIGRVCYEDDDYLLSTVMPERRQPTYRHTRENTINCLKHRILVYLFKKNAELSRKERNPTHLRKFYHNFEQLLQFRMWKMQLLDDIHLLIKYASEEVVTLRAAEPNGQPSFFVVYNMITTEVLAVYSNTSTQLLSLFEQKADLFRNARLSCESQFTSSPSNNIWARLLHERLKSTIISARGGGKTEATKRILGQLPISAQSFSASPYLDLTLFSYDEKWVSVMERPKSCADHPIRFYGRDCGLIKFSIHAERVSLSALPSASATTRRLVAFTFHPADPFTISVQRANADYVVNFHLRHQPC</sequence>
<evidence type="ECO:0008006" key="4">
    <source>
        <dbReference type="Google" id="ProtNLM"/>
    </source>
</evidence>
<name>A0AAV2R0Z8_MEGNR</name>
<dbReference type="InterPro" id="IPR019138">
    <property type="entry name" value="De-etiolated_protein_1_Det1"/>
</dbReference>
<dbReference type="PANTHER" id="PTHR13374:SF3">
    <property type="entry name" value="DET1 HOMOLOG"/>
    <property type="match status" value="1"/>
</dbReference>
<keyword evidence="3" id="KW-1185">Reference proteome</keyword>
<evidence type="ECO:0000313" key="3">
    <source>
        <dbReference type="Proteomes" id="UP001497623"/>
    </source>
</evidence>
<protein>
    <recommendedName>
        <fullName evidence="4">DET1 homolog</fullName>
    </recommendedName>
</protein>
<evidence type="ECO:0000256" key="1">
    <source>
        <dbReference type="SAM" id="MobiDB-lite"/>
    </source>
</evidence>
<reference evidence="2 3" key="1">
    <citation type="submission" date="2024-05" db="EMBL/GenBank/DDBJ databases">
        <authorList>
            <person name="Wallberg A."/>
        </authorList>
    </citation>
    <scope>NUCLEOTIDE SEQUENCE [LARGE SCALE GENOMIC DNA]</scope>
</reference>
<proteinExistence type="predicted"/>
<dbReference type="EMBL" id="CAXKWB010014561">
    <property type="protein sequence ID" value="CAL4111033.1"/>
    <property type="molecule type" value="Genomic_DNA"/>
</dbReference>
<dbReference type="GO" id="GO:0031461">
    <property type="term" value="C:cullin-RING ubiquitin ligase complex"/>
    <property type="evidence" value="ECO:0007669"/>
    <property type="project" value="TreeGrafter"/>
</dbReference>
<evidence type="ECO:0000313" key="2">
    <source>
        <dbReference type="EMBL" id="CAL4111033.1"/>
    </source>
</evidence>
<dbReference type="AlphaFoldDB" id="A0AAV2R0Z8"/>
<dbReference type="GO" id="GO:0016567">
    <property type="term" value="P:protein ubiquitination"/>
    <property type="evidence" value="ECO:0007669"/>
    <property type="project" value="TreeGrafter"/>
</dbReference>
<dbReference type="GO" id="GO:0005634">
    <property type="term" value="C:nucleus"/>
    <property type="evidence" value="ECO:0007669"/>
    <property type="project" value="TreeGrafter"/>
</dbReference>